<evidence type="ECO:0000313" key="3">
    <source>
        <dbReference type="Proteomes" id="UP000229383"/>
    </source>
</evidence>
<feature type="transmembrane region" description="Helical" evidence="1">
    <location>
        <begin position="26"/>
        <end position="50"/>
    </location>
</feature>
<dbReference type="EMBL" id="PFCN01000014">
    <property type="protein sequence ID" value="PIR70524.1"/>
    <property type="molecule type" value="Genomic_DNA"/>
</dbReference>
<proteinExistence type="predicted"/>
<protein>
    <recommendedName>
        <fullName evidence="4">Type 4 fimbrial biogenesis protein PilX N-terminal domain-containing protein</fullName>
    </recommendedName>
</protein>
<keyword evidence="1" id="KW-0812">Transmembrane</keyword>
<dbReference type="AlphaFoldDB" id="A0A2H0THS2"/>
<keyword evidence="1" id="KW-1133">Transmembrane helix</keyword>
<name>A0A2H0THS2_9BACT</name>
<gene>
    <name evidence="2" type="ORF">COU46_01140</name>
</gene>
<evidence type="ECO:0000313" key="2">
    <source>
        <dbReference type="EMBL" id="PIR70524.1"/>
    </source>
</evidence>
<reference evidence="3" key="1">
    <citation type="submission" date="2017-09" db="EMBL/GenBank/DDBJ databases">
        <title>Depth-based differentiation of microbial function through sediment-hosted aquifers and enrichment of novel symbionts in the deep terrestrial subsurface.</title>
        <authorList>
            <person name="Probst A.J."/>
            <person name="Ladd B."/>
            <person name="Jarett J.K."/>
            <person name="Geller-Mcgrath D.E."/>
            <person name="Sieber C.M.K."/>
            <person name="Emerson J.B."/>
            <person name="Anantharaman K."/>
            <person name="Thomas B.C."/>
            <person name="Malmstrom R."/>
            <person name="Stieglmeier M."/>
            <person name="Klingl A."/>
            <person name="Woyke T."/>
            <person name="Ryan C.M."/>
            <person name="Banfield J.F."/>
        </authorList>
    </citation>
    <scope>NUCLEOTIDE SEQUENCE [LARGE SCALE GENOMIC DNA]</scope>
</reference>
<evidence type="ECO:0008006" key="4">
    <source>
        <dbReference type="Google" id="ProtNLM"/>
    </source>
</evidence>
<accession>A0A2H0THS2</accession>
<keyword evidence="1" id="KW-0472">Membrane</keyword>
<evidence type="ECO:0000256" key="1">
    <source>
        <dbReference type="SAM" id="Phobius"/>
    </source>
</evidence>
<dbReference type="Proteomes" id="UP000229383">
    <property type="component" value="Unassembled WGS sequence"/>
</dbReference>
<sequence>MKNDNYKLFAHSRPAFSGKDSSKGQAALIVVLFLVIISLSIVGGFSYLALKEAQISRTNFDSLKSFWASEAGAEDIIYRAIKGMDFPPANPDVLVIDDAQVTRNISYNVATEDVTVVSSGNVRDHIRKTQATVSASVGASFFYGIQVDVGGLVMGSNTQILGNIISNGPITGATKSEVIGDAISTMSAGSIYSISVKKSGPFSDDGNARANTITKSSVENGAYYQTISQTTAGSYFPGSDDVPYQNMPLGEEQIQEWKDVAESGGVLEGNQTINGEVSMGPKKINGNLTLLSNSILTITGNLWVTGNIIFNSNTAIELSPVYGFYSGLFIADGIIDISSNVIICGSEGYDEDENECYPNENSYMFILSTSNSLDPGLPAIKIKSNSSAAILYTNHGLIRVGATVHIKEATCYACQFDSNSVVAYDSGLANILFSAGPSGGRAIREWKEIE</sequence>
<comment type="caution">
    <text evidence="2">The sequence shown here is derived from an EMBL/GenBank/DDBJ whole genome shotgun (WGS) entry which is preliminary data.</text>
</comment>
<organism evidence="2 3">
    <name type="scientific">Candidatus Niyogibacteria bacterium CG10_big_fil_rev_8_21_14_0_10_42_19</name>
    <dbReference type="NCBI Taxonomy" id="1974725"/>
    <lineage>
        <taxon>Bacteria</taxon>
        <taxon>Candidatus Niyogiibacteriota</taxon>
    </lineage>
</organism>